<reference evidence="10" key="1">
    <citation type="submission" date="2018-02" db="EMBL/GenBank/DDBJ databases">
        <title>Rhizophora mucronata_Transcriptome.</title>
        <authorList>
            <person name="Meera S.P."/>
            <person name="Sreeshan A."/>
            <person name="Augustine A."/>
        </authorList>
    </citation>
    <scope>NUCLEOTIDE SEQUENCE</scope>
    <source>
        <tissue evidence="10">Leaf</tissue>
    </source>
</reference>
<evidence type="ECO:0000256" key="1">
    <source>
        <dbReference type="ARBA" id="ARBA00004167"/>
    </source>
</evidence>
<evidence type="ECO:0000256" key="5">
    <source>
        <dbReference type="ARBA" id="ARBA00022989"/>
    </source>
</evidence>
<dbReference type="GO" id="GO:0016413">
    <property type="term" value="F:O-acetyltransferase activity"/>
    <property type="evidence" value="ECO:0007669"/>
    <property type="project" value="InterPro"/>
</dbReference>
<keyword evidence="5 7" id="KW-1133">Transmembrane helix</keyword>
<evidence type="ECO:0000259" key="9">
    <source>
        <dbReference type="Pfam" id="PF14416"/>
    </source>
</evidence>
<sequence length="263" mass="29586">MAKPSWLKKRQNLTLFLLLVLVLLAILLFGKGALQAPLSLYGGSFTRSNAHVSSPAAAEPVDDPTISPISEGETVLETSTSAESIDGEFNEVNKKDPVPDFVSLADDGADKLGESVKDCDLYMGTWVRDEAYPLYKPISCPYVDEAFDCQSNGRQDSDYLKWRWKPHACDLPRFNATDFLTRLRGKRLMMVGDSMNRNQFESMLCVLREGLGDKNRMHEIHGHKITKGRGYYVFEFVVIQISSIILLVLDKRLTYASSQHICR</sequence>
<evidence type="ECO:0000256" key="7">
    <source>
        <dbReference type="SAM" id="Phobius"/>
    </source>
</evidence>
<feature type="domain" description="Trichome birefringence-like C-terminal" evidence="8">
    <location>
        <begin position="171"/>
        <end position="236"/>
    </location>
</feature>
<feature type="domain" description="Trichome birefringence-like N-terminal" evidence="9">
    <location>
        <begin position="118"/>
        <end position="170"/>
    </location>
</feature>
<dbReference type="PANTHER" id="PTHR32285">
    <property type="entry name" value="PROTEIN TRICHOME BIREFRINGENCE-LIKE 9-RELATED"/>
    <property type="match status" value="1"/>
</dbReference>
<dbReference type="Pfam" id="PF14416">
    <property type="entry name" value="PMR5N"/>
    <property type="match status" value="1"/>
</dbReference>
<evidence type="ECO:0000313" key="10">
    <source>
        <dbReference type="EMBL" id="MBW93814.1"/>
    </source>
</evidence>
<dbReference type="AlphaFoldDB" id="A0A2P2JK33"/>
<proteinExistence type="inferred from homology"/>
<dbReference type="PANTHER" id="PTHR32285:SF8">
    <property type="entry name" value="PROTEIN TRICHOME BIREFRINGENCE-LIKE 5"/>
    <property type="match status" value="1"/>
</dbReference>
<evidence type="ECO:0000256" key="6">
    <source>
        <dbReference type="ARBA" id="ARBA00023136"/>
    </source>
</evidence>
<dbReference type="GO" id="GO:0016020">
    <property type="term" value="C:membrane"/>
    <property type="evidence" value="ECO:0007669"/>
    <property type="project" value="UniProtKB-SubCell"/>
</dbReference>
<dbReference type="GO" id="GO:0005794">
    <property type="term" value="C:Golgi apparatus"/>
    <property type="evidence" value="ECO:0007669"/>
    <property type="project" value="TreeGrafter"/>
</dbReference>
<evidence type="ECO:0000256" key="2">
    <source>
        <dbReference type="ARBA" id="ARBA00007727"/>
    </source>
</evidence>
<feature type="transmembrane region" description="Helical" evidence="7">
    <location>
        <begin position="230"/>
        <end position="249"/>
    </location>
</feature>
<keyword evidence="4" id="KW-0735">Signal-anchor</keyword>
<dbReference type="InterPro" id="IPR025846">
    <property type="entry name" value="TBL_N"/>
</dbReference>
<dbReference type="Pfam" id="PF13839">
    <property type="entry name" value="PC-Esterase"/>
    <property type="match status" value="1"/>
</dbReference>
<keyword evidence="6 7" id="KW-0472">Membrane</keyword>
<comment type="similarity">
    <text evidence="2">Belongs to the PC-esterase family. TBL subfamily.</text>
</comment>
<name>A0A2P2JK33_RHIMU</name>
<protein>
    <submittedName>
        <fullName evidence="10">Uncharacterized protein</fullName>
    </submittedName>
</protein>
<organism evidence="10">
    <name type="scientific">Rhizophora mucronata</name>
    <name type="common">Asiatic mangrove</name>
    <dbReference type="NCBI Taxonomy" id="61149"/>
    <lineage>
        <taxon>Eukaryota</taxon>
        <taxon>Viridiplantae</taxon>
        <taxon>Streptophyta</taxon>
        <taxon>Embryophyta</taxon>
        <taxon>Tracheophyta</taxon>
        <taxon>Spermatophyta</taxon>
        <taxon>Magnoliopsida</taxon>
        <taxon>eudicotyledons</taxon>
        <taxon>Gunneridae</taxon>
        <taxon>Pentapetalae</taxon>
        <taxon>rosids</taxon>
        <taxon>fabids</taxon>
        <taxon>Malpighiales</taxon>
        <taxon>Rhizophoraceae</taxon>
        <taxon>Rhizophora</taxon>
    </lineage>
</organism>
<dbReference type="InterPro" id="IPR029962">
    <property type="entry name" value="TBL"/>
</dbReference>
<keyword evidence="3 7" id="KW-0812">Transmembrane</keyword>
<evidence type="ECO:0000259" key="8">
    <source>
        <dbReference type="Pfam" id="PF13839"/>
    </source>
</evidence>
<evidence type="ECO:0000256" key="4">
    <source>
        <dbReference type="ARBA" id="ARBA00022968"/>
    </source>
</evidence>
<accession>A0A2P2JK33</accession>
<dbReference type="InterPro" id="IPR026057">
    <property type="entry name" value="TBL_C"/>
</dbReference>
<dbReference type="EMBL" id="GGEC01013331">
    <property type="protein sequence ID" value="MBW93814.1"/>
    <property type="molecule type" value="Transcribed_RNA"/>
</dbReference>
<comment type="subcellular location">
    <subcellularLocation>
        <location evidence="1">Membrane</location>
        <topology evidence="1">Single-pass membrane protein</topology>
    </subcellularLocation>
</comment>
<evidence type="ECO:0000256" key="3">
    <source>
        <dbReference type="ARBA" id="ARBA00022692"/>
    </source>
</evidence>